<sequence length="182" mass="21320">MMPKSLQSPSRLPEMDPAIWSRLPEELLEIVLSFLPLKTFLNLRSTCKHFKSLMFSRSFMSRHTASGSPFSSFLLLSHPQFYQEFPLYDSIVGSWRNLTLSLSLLLPVHAHYLCATSWLNLQGLWNSQPILFTFRVICIRARVIRVQDFCAMFEVLFKFCFCLRFKSPLVAKVRSFRANFRR</sequence>
<dbReference type="Gene3D" id="1.20.1280.50">
    <property type="match status" value="1"/>
</dbReference>
<evidence type="ECO:0000313" key="3">
    <source>
        <dbReference type="Proteomes" id="UP001151752"/>
    </source>
</evidence>
<proteinExistence type="predicted"/>
<dbReference type="AlphaFoldDB" id="A0A9Q0U2I1"/>
<dbReference type="SUPFAM" id="SSF81383">
    <property type="entry name" value="F-box domain"/>
    <property type="match status" value="1"/>
</dbReference>
<feature type="domain" description="F-box" evidence="1">
    <location>
        <begin position="17"/>
        <end position="63"/>
    </location>
</feature>
<reference evidence="2" key="1">
    <citation type="submission" date="2022-11" db="EMBL/GenBank/DDBJ databases">
        <authorList>
            <person name="Hyden B.L."/>
            <person name="Feng K."/>
            <person name="Yates T."/>
            <person name="Jawdy S."/>
            <person name="Smart L.B."/>
            <person name="Muchero W."/>
        </authorList>
    </citation>
    <scope>NUCLEOTIDE SEQUENCE</scope>
    <source>
        <tissue evidence="2">Shoot tip</tissue>
    </source>
</reference>
<dbReference type="PROSITE" id="PS50181">
    <property type="entry name" value="FBOX"/>
    <property type="match status" value="1"/>
</dbReference>
<keyword evidence="3" id="KW-1185">Reference proteome</keyword>
<protein>
    <submittedName>
        <fullName evidence="2">F-BOX/KELCH-REPEAT PLANT PROTEIN</fullName>
    </submittedName>
</protein>
<dbReference type="EMBL" id="JAPFFM010000013">
    <property type="protein sequence ID" value="KAJ6722284.1"/>
    <property type="molecule type" value="Genomic_DNA"/>
</dbReference>
<dbReference type="Pfam" id="PF00646">
    <property type="entry name" value="F-box"/>
    <property type="match status" value="1"/>
</dbReference>
<reference evidence="2" key="2">
    <citation type="journal article" date="2023" name="Int. J. Mol. Sci.">
        <title>De Novo Assembly and Annotation of 11 Diverse Shrub Willow (Salix) Genomes Reveals Novel Gene Organization in Sex-Linked Regions.</title>
        <authorList>
            <person name="Hyden B."/>
            <person name="Feng K."/>
            <person name="Yates T.B."/>
            <person name="Jawdy S."/>
            <person name="Cereghino C."/>
            <person name="Smart L.B."/>
            <person name="Muchero W."/>
        </authorList>
    </citation>
    <scope>NUCLEOTIDE SEQUENCE</scope>
    <source>
        <tissue evidence="2">Shoot tip</tissue>
    </source>
</reference>
<dbReference type="InterPro" id="IPR036047">
    <property type="entry name" value="F-box-like_dom_sf"/>
</dbReference>
<evidence type="ECO:0000313" key="2">
    <source>
        <dbReference type="EMBL" id="KAJ6722284.1"/>
    </source>
</evidence>
<dbReference type="InterPro" id="IPR001810">
    <property type="entry name" value="F-box_dom"/>
</dbReference>
<dbReference type="PANTHER" id="PTHR31672:SF12">
    <property type="entry name" value="F-BOX DOMAIN-CONTAINING PROTEIN"/>
    <property type="match status" value="1"/>
</dbReference>
<gene>
    <name evidence="2" type="ORF">OIU74_006981</name>
</gene>
<evidence type="ECO:0000259" key="1">
    <source>
        <dbReference type="PROSITE" id="PS50181"/>
    </source>
</evidence>
<organism evidence="2 3">
    <name type="scientific">Salix koriyanagi</name>
    <dbReference type="NCBI Taxonomy" id="2511006"/>
    <lineage>
        <taxon>Eukaryota</taxon>
        <taxon>Viridiplantae</taxon>
        <taxon>Streptophyta</taxon>
        <taxon>Embryophyta</taxon>
        <taxon>Tracheophyta</taxon>
        <taxon>Spermatophyta</taxon>
        <taxon>Magnoliopsida</taxon>
        <taxon>eudicotyledons</taxon>
        <taxon>Gunneridae</taxon>
        <taxon>Pentapetalae</taxon>
        <taxon>rosids</taxon>
        <taxon>fabids</taxon>
        <taxon>Malpighiales</taxon>
        <taxon>Salicaceae</taxon>
        <taxon>Saliceae</taxon>
        <taxon>Salix</taxon>
    </lineage>
</organism>
<dbReference type="SMART" id="SM00256">
    <property type="entry name" value="FBOX"/>
    <property type="match status" value="1"/>
</dbReference>
<comment type="caution">
    <text evidence="2">The sequence shown here is derived from an EMBL/GenBank/DDBJ whole genome shotgun (WGS) entry which is preliminary data.</text>
</comment>
<dbReference type="PANTHER" id="PTHR31672">
    <property type="entry name" value="BNACNNG10540D PROTEIN"/>
    <property type="match status" value="1"/>
</dbReference>
<name>A0A9Q0U2I1_9ROSI</name>
<dbReference type="InterPro" id="IPR050796">
    <property type="entry name" value="SCF_F-box_component"/>
</dbReference>
<accession>A0A9Q0U2I1</accession>
<dbReference type="Proteomes" id="UP001151752">
    <property type="component" value="Chromosome 14"/>
</dbReference>